<dbReference type="Proteomes" id="UP001143856">
    <property type="component" value="Unassembled WGS sequence"/>
</dbReference>
<evidence type="ECO:0000313" key="2">
    <source>
        <dbReference type="Proteomes" id="UP001143856"/>
    </source>
</evidence>
<organism evidence="1 2">
    <name type="scientific">Xylaria curta</name>
    <dbReference type="NCBI Taxonomy" id="42375"/>
    <lineage>
        <taxon>Eukaryota</taxon>
        <taxon>Fungi</taxon>
        <taxon>Dikarya</taxon>
        <taxon>Ascomycota</taxon>
        <taxon>Pezizomycotina</taxon>
        <taxon>Sordariomycetes</taxon>
        <taxon>Xylariomycetidae</taxon>
        <taxon>Xylariales</taxon>
        <taxon>Xylariaceae</taxon>
        <taxon>Xylaria</taxon>
    </lineage>
</organism>
<protein>
    <submittedName>
        <fullName evidence="1">Uncharacterized protein</fullName>
    </submittedName>
</protein>
<evidence type="ECO:0000313" key="1">
    <source>
        <dbReference type="EMBL" id="KAJ2972313.1"/>
    </source>
</evidence>
<reference evidence="1" key="1">
    <citation type="submission" date="2022-10" db="EMBL/GenBank/DDBJ databases">
        <title>Genome Sequence of Xylaria curta.</title>
        <authorList>
            <person name="Buettner E."/>
        </authorList>
    </citation>
    <scope>NUCLEOTIDE SEQUENCE</scope>
    <source>
        <strain evidence="1">Babe10</strain>
    </source>
</reference>
<proteinExistence type="predicted"/>
<name>A0ACC1MZX3_9PEZI</name>
<gene>
    <name evidence="1" type="ORF">NUW58_g9211</name>
</gene>
<dbReference type="EMBL" id="JAPDGR010003192">
    <property type="protein sequence ID" value="KAJ2972313.1"/>
    <property type="molecule type" value="Genomic_DNA"/>
</dbReference>
<accession>A0ACC1MZX3</accession>
<keyword evidence="2" id="KW-1185">Reference proteome</keyword>
<comment type="caution">
    <text evidence="1">The sequence shown here is derived from an EMBL/GenBank/DDBJ whole genome shotgun (WGS) entry which is preliminary data.</text>
</comment>
<sequence>MKLTAALYLLIVSSSAIAAPASAGLHRLPRPADSINSSLPQEPKIKLAVHAPDRSPNSVSGNRGLTSGRIDSGNERPLLPSDGAASTSSKKKSPHKPKPKPNPKPKPESSYLVSLAHRLTNGSPFSESSIVREETRASTEDWEPEATIVEWETKASRDAYIWIPSFSTDKTIHYHRVRVCTDMLVVSLALSVVAVILVVELWKPVATRFRRLRSGHGPIYLEVNEVISKENWMRKTCPACGPAREFDVGINQEIGKAEVATTRE</sequence>